<dbReference type="Proteomes" id="UP000623467">
    <property type="component" value="Unassembled WGS sequence"/>
</dbReference>
<keyword evidence="6" id="KW-0812">Transmembrane</keyword>
<dbReference type="GO" id="GO:0005634">
    <property type="term" value="C:nucleus"/>
    <property type="evidence" value="ECO:0007669"/>
    <property type="project" value="UniProtKB-SubCell"/>
</dbReference>
<keyword evidence="4" id="KW-0539">Nucleus</keyword>
<keyword evidence="6" id="KW-1133">Transmembrane helix</keyword>
<evidence type="ECO:0000259" key="7">
    <source>
        <dbReference type="PROSITE" id="PS50048"/>
    </source>
</evidence>
<sequence length="740" mass="83119">MALDNQLAGAIAAESSSQNPAPRVLKQRRQRRSCDICRQRKARCDGPQMPDGCCSNCLAFGSACTYVQPYNKRGPKYAMNGTMEELKREIVHLKAKLRSLSICSLCSQPLQPQAQGNDSSSNISASPGVDPEEPPEEQDLATDELAKRFSQFSLSKMKTGYIGAESNFALVNKASMMKEKYFGPSSSTHSRRPYFWQALPWEKESLRLQPGYVYPPNDLIASLLEIYFTNVHPTFPILHRPSFEKSVAEGLHFTDRGFGGTLLSVLALASRDSTDPRVFLESGAPHSAGWKFASQLWSMHKFFEPTIYEIQMYALLSIFVLGTSAPYASWLYAGLGIRSLQQRGQHRRRPAGHQWSPEDELWKRAFWSLFALERIGSVFLGRPMGLHVEEYDVELPLEVDDEYWDKGFTQPAGSPSQLSYFVCYVKLCEILGDAVRRLYGSKKAKILMGWDGQEWEQRAVAELDSTMNRFLDLIPSHLRWDPENLPQGIFFDQSAQLHITYNYVLIAIHRRYIQRPSTPSLSICASAARAILHTADLWLRKLQRLPLANITNPVFLAGVILVLYTLGTKRAGFPMDKNKDLVHVETALEILKFAEARLQPSGRSWELLTELRSLDGPLLTKAPSKDQFDGSASSEGISAPSLSNGQYPLQFEQSIDSWNNMLASGQSPESILGKSVEELLAPNGQPFTVESIFDDNLMSMWMAAPTSTSDFENIQHWDAFMENRVDNGVSGDWSFADSYP</sequence>
<dbReference type="PROSITE" id="PS50048">
    <property type="entry name" value="ZN2_CY6_FUNGAL_2"/>
    <property type="match status" value="1"/>
</dbReference>
<dbReference type="GO" id="GO:0000981">
    <property type="term" value="F:DNA-binding transcription factor activity, RNA polymerase II-specific"/>
    <property type="evidence" value="ECO:0007669"/>
    <property type="project" value="InterPro"/>
</dbReference>
<dbReference type="GO" id="GO:0003677">
    <property type="term" value="F:DNA binding"/>
    <property type="evidence" value="ECO:0007669"/>
    <property type="project" value="UniProtKB-KW"/>
</dbReference>
<evidence type="ECO:0000313" key="8">
    <source>
        <dbReference type="EMBL" id="KAF7348199.1"/>
    </source>
</evidence>
<feature type="transmembrane region" description="Helical" evidence="6">
    <location>
        <begin position="312"/>
        <end position="333"/>
    </location>
</feature>
<evidence type="ECO:0000256" key="4">
    <source>
        <dbReference type="ARBA" id="ARBA00023242"/>
    </source>
</evidence>
<keyword evidence="3" id="KW-0238">DNA-binding</keyword>
<dbReference type="OrthoDB" id="4456959at2759"/>
<dbReference type="SMART" id="SM00066">
    <property type="entry name" value="GAL4"/>
    <property type="match status" value="1"/>
</dbReference>
<organism evidence="8 9">
    <name type="scientific">Mycena sanguinolenta</name>
    <dbReference type="NCBI Taxonomy" id="230812"/>
    <lineage>
        <taxon>Eukaryota</taxon>
        <taxon>Fungi</taxon>
        <taxon>Dikarya</taxon>
        <taxon>Basidiomycota</taxon>
        <taxon>Agaricomycotina</taxon>
        <taxon>Agaricomycetes</taxon>
        <taxon>Agaricomycetidae</taxon>
        <taxon>Agaricales</taxon>
        <taxon>Marasmiineae</taxon>
        <taxon>Mycenaceae</taxon>
        <taxon>Mycena</taxon>
    </lineage>
</organism>
<dbReference type="InterPro" id="IPR050987">
    <property type="entry name" value="AtrR-like"/>
</dbReference>
<feature type="compositionally biased region" description="Acidic residues" evidence="5">
    <location>
        <begin position="130"/>
        <end position="139"/>
    </location>
</feature>
<gene>
    <name evidence="8" type="ORF">MSAN_01773000</name>
</gene>
<name>A0A8H6XXI5_9AGAR</name>
<protein>
    <submittedName>
        <fullName evidence="8">Fungal-trans domain-containing protein</fullName>
    </submittedName>
</protein>
<feature type="region of interest" description="Disordered" evidence="5">
    <location>
        <begin position="111"/>
        <end position="139"/>
    </location>
</feature>
<dbReference type="GO" id="GO:0008270">
    <property type="term" value="F:zinc ion binding"/>
    <property type="evidence" value="ECO:0007669"/>
    <property type="project" value="InterPro"/>
</dbReference>
<keyword evidence="9" id="KW-1185">Reference proteome</keyword>
<evidence type="ECO:0000256" key="5">
    <source>
        <dbReference type="SAM" id="MobiDB-lite"/>
    </source>
</evidence>
<evidence type="ECO:0000256" key="1">
    <source>
        <dbReference type="ARBA" id="ARBA00004123"/>
    </source>
</evidence>
<feature type="compositionally biased region" description="Polar residues" evidence="5">
    <location>
        <begin position="111"/>
        <end position="125"/>
    </location>
</feature>
<dbReference type="EMBL" id="JACAZH010000017">
    <property type="protein sequence ID" value="KAF7348199.1"/>
    <property type="molecule type" value="Genomic_DNA"/>
</dbReference>
<dbReference type="AlphaFoldDB" id="A0A8H6XXI5"/>
<evidence type="ECO:0000256" key="3">
    <source>
        <dbReference type="ARBA" id="ARBA00023125"/>
    </source>
</evidence>
<dbReference type="PROSITE" id="PS00463">
    <property type="entry name" value="ZN2_CY6_FUNGAL_1"/>
    <property type="match status" value="1"/>
</dbReference>
<keyword evidence="2" id="KW-0479">Metal-binding</keyword>
<dbReference type="InterPro" id="IPR007219">
    <property type="entry name" value="XnlR_reg_dom"/>
</dbReference>
<reference evidence="8" key="1">
    <citation type="submission" date="2020-05" db="EMBL/GenBank/DDBJ databases">
        <title>Mycena genomes resolve the evolution of fungal bioluminescence.</title>
        <authorList>
            <person name="Tsai I.J."/>
        </authorList>
    </citation>
    <scope>NUCLEOTIDE SEQUENCE</scope>
    <source>
        <strain evidence="8">160909Yilan</strain>
    </source>
</reference>
<comment type="caution">
    <text evidence="8">The sequence shown here is derived from an EMBL/GenBank/DDBJ whole genome shotgun (WGS) entry which is preliminary data.</text>
</comment>
<feature type="region of interest" description="Disordered" evidence="5">
    <location>
        <begin position="623"/>
        <end position="643"/>
    </location>
</feature>
<dbReference type="CDD" id="cd12148">
    <property type="entry name" value="fungal_TF_MHR"/>
    <property type="match status" value="1"/>
</dbReference>
<dbReference type="InterPro" id="IPR036864">
    <property type="entry name" value="Zn2-C6_fun-type_DNA-bd_sf"/>
</dbReference>
<comment type="subcellular location">
    <subcellularLocation>
        <location evidence="1">Nucleus</location>
    </subcellularLocation>
</comment>
<dbReference type="SUPFAM" id="SSF57701">
    <property type="entry name" value="Zn2/Cys6 DNA-binding domain"/>
    <property type="match status" value="1"/>
</dbReference>
<dbReference type="CDD" id="cd00067">
    <property type="entry name" value="GAL4"/>
    <property type="match status" value="1"/>
</dbReference>
<feature type="compositionally biased region" description="Polar residues" evidence="5">
    <location>
        <begin position="630"/>
        <end position="643"/>
    </location>
</feature>
<dbReference type="Pfam" id="PF04082">
    <property type="entry name" value="Fungal_trans"/>
    <property type="match status" value="1"/>
</dbReference>
<dbReference type="InterPro" id="IPR001138">
    <property type="entry name" value="Zn2Cys6_DnaBD"/>
</dbReference>
<keyword evidence="6" id="KW-0472">Membrane</keyword>
<dbReference type="Gene3D" id="4.10.240.10">
    <property type="entry name" value="Zn(2)-C6 fungal-type DNA-binding domain"/>
    <property type="match status" value="1"/>
</dbReference>
<evidence type="ECO:0000256" key="6">
    <source>
        <dbReference type="SAM" id="Phobius"/>
    </source>
</evidence>
<accession>A0A8H6XXI5</accession>
<feature type="transmembrane region" description="Helical" evidence="6">
    <location>
        <begin position="547"/>
        <end position="567"/>
    </location>
</feature>
<feature type="domain" description="Zn(2)-C6 fungal-type" evidence="7">
    <location>
        <begin position="33"/>
        <end position="66"/>
    </location>
</feature>
<proteinExistence type="predicted"/>
<evidence type="ECO:0000256" key="2">
    <source>
        <dbReference type="ARBA" id="ARBA00022723"/>
    </source>
</evidence>
<evidence type="ECO:0000313" key="9">
    <source>
        <dbReference type="Proteomes" id="UP000623467"/>
    </source>
</evidence>
<dbReference type="PANTHER" id="PTHR46910">
    <property type="entry name" value="TRANSCRIPTION FACTOR PDR1"/>
    <property type="match status" value="1"/>
</dbReference>
<dbReference type="SMART" id="SM00906">
    <property type="entry name" value="Fungal_trans"/>
    <property type="match status" value="1"/>
</dbReference>
<dbReference type="Pfam" id="PF00172">
    <property type="entry name" value="Zn_clus"/>
    <property type="match status" value="1"/>
</dbReference>
<dbReference type="PANTHER" id="PTHR46910:SF3">
    <property type="entry name" value="HALOTOLERANCE PROTEIN 9-RELATED"/>
    <property type="match status" value="1"/>
</dbReference>
<dbReference type="GO" id="GO:0006351">
    <property type="term" value="P:DNA-templated transcription"/>
    <property type="evidence" value="ECO:0007669"/>
    <property type="project" value="InterPro"/>
</dbReference>